<dbReference type="OrthoDB" id="296793at2759"/>
<evidence type="ECO:0000313" key="1">
    <source>
        <dbReference type="EMBL" id="GBP82679.1"/>
    </source>
</evidence>
<reference evidence="1 2" key="1">
    <citation type="journal article" date="2019" name="Commun. Biol.">
        <title>The bagworm genome reveals a unique fibroin gene that provides high tensile strength.</title>
        <authorList>
            <person name="Kono N."/>
            <person name="Nakamura H."/>
            <person name="Ohtoshi R."/>
            <person name="Tomita M."/>
            <person name="Numata K."/>
            <person name="Arakawa K."/>
        </authorList>
    </citation>
    <scope>NUCLEOTIDE SEQUENCE [LARGE SCALE GENOMIC DNA]</scope>
</reference>
<accession>A0A4C1Z6Z3</accession>
<proteinExistence type="predicted"/>
<dbReference type="EMBL" id="BGZK01001579">
    <property type="protein sequence ID" value="GBP82679.1"/>
    <property type="molecule type" value="Genomic_DNA"/>
</dbReference>
<name>A0A4C1Z6Z3_EUMVA</name>
<organism evidence="1 2">
    <name type="scientific">Eumeta variegata</name>
    <name type="common">Bagworm moth</name>
    <name type="synonym">Eumeta japonica</name>
    <dbReference type="NCBI Taxonomy" id="151549"/>
    <lineage>
        <taxon>Eukaryota</taxon>
        <taxon>Metazoa</taxon>
        <taxon>Ecdysozoa</taxon>
        <taxon>Arthropoda</taxon>
        <taxon>Hexapoda</taxon>
        <taxon>Insecta</taxon>
        <taxon>Pterygota</taxon>
        <taxon>Neoptera</taxon>
        <taxon>Endopterygota</taxon>
        <taxon>Lepidoptera</taxon>
        <taxon>Glossata</taxon>
        <taxon>Ditrysia</taxon>
        <taxon>Tineoidea</taxon>
        <taxon>Psychidae</taxon>
        <taxon>Oiketicinae</taxon>
        <taxon>Eumeta</taxon>
    </lineage>
</organism>
<dbReference type="Proteomes" id="UP000299102">
    <property type="component" value="Unassembled WGS sequence"/>
</dbReference>
<keyword evidence="2" id="KW-1185">Reference proteome</keyword>
<comment type="caution">
    <text evidence="1">The sequence shown here is derived from an EMBL/GenBank/DDBJ whole genome shotgun (WGS) entry which is preliminary data.</text>
</comment>
<evidence type="ECO:0000313" key="2">
    <source>
        <dbReference type="Proteomes" id="UP000299102"/>
    </source>
</evidence>
<sequence length="166" mass="18696">MIEEKLDYLYRSPNRVKILRKVAKVSTFVDWQSRSIAVVESINTSILLTLLHQFDSPSIRYSLPSQEAGNTLATPLVLRLSMGGGDHLPCDGSPIRWPLEYAIKKLLLRVKQSVPDVIIISVTAILNSFRSAPGRRGRLKVKAESKGAKKFLDYNIKTLNECVFLR</sequence>
<protein>
    <submittedName>
        <fullName evidence="1">Uncharacterized protein</fullName>
    </submittedName>
</protein>
<gene>
    <name evidence="1" type="ORF">EVAR_27004_1</name>
</gene>
<dbReference type="AlphaFoldDB" id="A0A4C1Z6Z3"/>